<proteinExistence type="predicted"/>
<dbReference type="Proteomes" id="UP000551616">
    <property type="component" value="Unassembled WGS sequence"/>
</dbReference>
<gene>
    <name evidence="1" type="ORF">HOV93_18260</name>
</gene>
<name>A0A7V8V4H4_9BACT</name>
<protein>
    <submittedName>
        <fullName evidence="1">Uncharacterized protein</fullName>
    </submittedName>
</protein>
<dbReference type="RefSeq" id="WP_207396117.1">
    <property type="nucleotide sequence ID" value="NZ_JABRWO010000004.1"/>
</dbReference>
<evidence type="ECO:0000313" key="1">
    <source>
        <dbReference type="EMBL" id="MBA2114660.1"/>
    </source>
</evidence>
<reference evidence="1 2" key="1">
    <citation type="submission" date="2020-05" db="EMBL/GenBank/DDBJ databases">
        <title>Bremerella alba sp. nov., a novel planctomycete isolated from the surface of the macroalga Fucus spiralis.</title>
        <authorList>
            <person name="Godinho O."/>
            <person name="Botelho R."/>
            <person name="Albuquerque L."/>
            <person name="Wiegand S."/>
            <person name="Da Costa M.S."/>
            <person name="Lobo-Da-Cunha A."/>
            <person name="Jogler C."/>
            <person name="Lage O.M."/>
        </authorList>
    </citation>
    <scope>NUCLEOTIDE SEQUENCE [LARGE SCALE GENOMIC DNA]</scope>
    <source>
        <strain evidence="1 2">FF15</strain>
    </source>
</reference>
<organism evidence="1 2">
    <name type="scientific">Bremerella alba</name>
    <dbReference type="NCBI Taxonomy" id="980252"/>
    <lineage>
        <taxon>Bacteria</taxon>
        <taxon>Pseudomonadati</taxon>
        <taxon>Planctomycetota</taxon>
        <taxon>Planctomycetia</taxon>
        <taxon>Pirellulales</taxon>
        <taxon>Pirellulaceae</taxon>
        <taxon>Bremerella</taxon>
    </lineage>
</organism>
<keyword evidence="2" id="KW-1185">Reference proteome</keyword>
<evidence type="ECO:0000313" key="2">
    <source>
        <dbReference type="Proteomes" id="UP000551616"/>
    </source>
</evidence>
<sequence>MRIEGVELDRISFYDSTLFAIRCTRRVQPLFNLNDNLRVCGKYIVLQEEALSLAEEVIQLQPDLSHYLFRGLKNYLGPLNEACALSAGSETSNATATSIVRSVQSVIDWMYDNPTNNPAYAIDASIVAGTAVDKSFFKTVQGDFFQYRTYLDEVLLPGALPKLDWASLWSDVSPFWFKMSQQLQQDVLQNETREKVNGELLSPPMIEIIWDPEIISHEEYSDIVKALGDLARSQGALGVERIRSTSCDVPTSEGALL</sequence>
<comment type="caution">
    <text evidence="1">The sequence shown here is derived from an EMBL/GenBank/DDBJ whole genome shotgun (WGS) entry which is preliminary data.</text>
</comment>
<accession>A0A7V8V4H4</accession>
<dbReference type="EMBL" id="JABRWO010000004">
    <property type="protein sequence ID" value="MBA2114660.1"/>
    <property type="molecule type" value="Genomic_DNA"/>
</dbReference>
<dbReference type="AlphaFoldDB" id="A0A7V8V4H4"/>